<evidence type="ECO:0000313" key="1">
    <source>
        <dbReference type="EMBL" id="ODN77293.1"/>
    </source>
</evidence>
<gene>
    <name evidence="1" type="ORF">L198_08028</name>
</gene>
<name>A0A1E3HLQ4_9TREE</name>
<accession>A0A1E3HLQ4</accession>
<protein>
    <submittedName>
        <fullName evidence="1">Uncharacterized protein</fullName>
    </submittedName>
</protein>
<evidence type="ECO:0000313" key="2">
    <source>
        <dbReference type="Proteomes" id="UP000094819"/>
    </source>
</evidence>
<dbReference type="EMBL" id="AWGH01000050">
    <property type="protein sequence ID" value="ODN77293.1"/>
    <property type="molecule type" value="Genomic_DNA"/>
</dbReference>
<dbReference type="Proteomes" id="UP000094819">
    <property type="component" value="Unassembled WGS sequence"/>
</dbReference>
<dbReference type="RefSeq" id="XP_019028000.1">
    <property type="nucleotide sequence ID" value="XM_019180001.1"/>
</dbReference>
<keyword evidence="2" id="KW-1185">Reference proteome</keyword>
<comment type="caution">
    <text evidence="1">The sequence shown here is derived from an EMBL/GenBank/DDBJ whole genome shotgun (WGS) entry which is preliminary data.</text>
</comment>
<reference evidence="1 2" key="1">
    <citation type="submission" date="2016-06" db="EMBL/GenBank/DDBJ databases">
        <title>Evolution of pathogenesis and genome organization in the Tremellales.</title>
        <authorList>
            <person name="Cuomo C."/>
            <person name="Litvintseva A."/>
            <person name="Heitman J."/>
            <person name="Chen Y."/>
            <person name="Sun S."/>
            <person name="Springer D."/>
            <person name="Dromer F."/>
            <person name="Young S."/>
            <person name="Zeng Q."/>
            <person name="Chapman S."/>
            <person name="Gujja S."/>
            <person name="Saif S."/>
            <person name="Birren B."/>
        </authorList>
    </citation>
    <scope>NUCLEOTIDE SEQUENCE [LARGE SCALE GENOMIC DNA]</scope>
    <source>
        <strain evidence="1 2">CBS 7118</strain>
    </source>
</reference>
<sequence>MSTVSSSNMGSAHNVFTSFDKSMSIKHPSHGSTENIDVQHLVNSEAKSISTENVPTGYILSYVTHGNRLLGSYFSDTHTHLYVASNAASSTPASTDTIDILSRILKGGFCFACHSESPRRVSSKLEVDIARLKEHDDKYKGFVHIKCGGMLPFMRTKRLVKKAAGI</sequence>
<dbReference type="GeneID" id="30197239"/>
<dbReference type="AlphaFoldDB" id="A0A1E3HLQ4"/>
<organism evidence="1 2">
    <name type="scientific">Cryptococcus wingfieldii CBS 7118</name>
    <dbReference type="NCBI Taxonomy" id="1295528"/>
    <lineage>
        <taxon>Eukaryota</taxon>
        <taxon>Fungi</taxon>
        <taxon>Dikarya</taxon>
        <taxon>Basidiomycota</taxon>
        <taxon>Agaricomycotina</taxon>
        <taxon>Tremellomycetes</taxon>
        <taxon>Tremellales</taxon>
        <taxon>Cryptococcaceae</taxon>
        <taxon>Cryptococcus</taxon>
    </lineage>
</organism>
<proteinExistence type="predicted"/>